<name>A0ABT2T8V0_9FIRM</name>
<evidence type="ECO:0000313" key="2">
    <source>
        <dbReference type="Proteomes" id="UP001652394"/>
    </source>
</evidence>
<dbReference type="EMBL" id="JAOQJX010000002">
    <property type="protein sequence ID" value="MCU6746337.1"/>
    <property type="molecule type" value="Genomic_DNA"/>
</dbReference>
<dbReference type="RefSeq" id="WP_059068388.1">
    <property type="nucleotide sequence ID" value="NZ_JAOQJX010000002.1"/>
</dbReference>
<evidence type="ECO:0008006" key="3">
    <source>
        <dbReference type="Google" id="ProtNLM"/>
    </source>
</evidence>
<evidence type="ECO:0000313" key="1">
    <source>
        <dbReference type="EMBL" id="MCU6746337.1"/>
    </source>
</evidence>
<comment type="caution">
    <text evidence="1">The sequence shown here is derived from an EMBL/GenBank/DDBJ whole genome shotgun (WGS) entry which is preliminary data.</text>
</comment>
<dbReference type="Proteomes" id="UP001652394">
    <property type="component" value="Unassembled WGS sequence"/>
</dbReference>
<accession>A0ABT2T8V0</accession>
<sequence>MVYKEIKEYIGKKVIVTDISDRRFRGIITNTESEFDTESGKEEIELYTGKVYYGIPIDEIKSIMKIEKMY</sequence>
<keyword evidence="2" id="KW-1185">Reference proteome</keyword>
<reference evidence="1 2" key="1">
    <citation type="journal article" date="2021" name="ISME Commun">
        <title>Automated analysis of genomic sequences facilitates high-throughput and comprehensive description of bacteria.</title>
        <authorList>
            <person name="Hitch T.C.A."/>
        </authorList>
    </citation>
    <scope>NUCLEOTIDE SEQUENCE [LARGE SCALE GENOMIC DNA]</scope>
    <source>
        <strain evidence="1 2">H2_18</strain>
    </source>
</reference>
<gene>
    <name evidence="1" type="ORF">OCV51_01465</name>
</gene>
<organism evidence="1 2">
    <name type="scientific">Faecalicatena acetigenes</name>
    <dbReference type="NCBI Taxonomy" id="2981790"/>
    <lineage>
        <taxon>Bacteria</taxon>
        <taxon>Bacillati</taxon>
        <taxon>Bacillota</taxon>
        <taxon>Clostridia</taxon>
        <taxon>Lachnospirales</taxon>
        <taxon>Lachnospiraceae</taxon>
        <taxon>Faecalicatena</taxon>
    </lineage>
</organism>
<protein>
    <recommendedName>
        <fullName evidence="3">LSM domain protein</fullName>
    </recommendedName>
</protein>
<proteinExistence type="predicted"/>